<reference evidence="6 7" key="1">
    <citation type="submission" date="2024-03" db="EMBL/GenBank/DDBJ databases">
        <title>Novel species of the genus Variovorax.</title>
        <authorList>
            <person name="Liu Q."/>
            <person name="Xin Y.-H."/>
        </authorList>
    </citation>
    <scope>NUCLEOTIDE SEQUENCE [LARGE SCALE GENOMIC DNA]</scope>
    <source>
        <strain evidence="6 7">KACC 18899</strain>
    </source>
</reference>
<evidence type="ECO:0000256" key="2">
    <source>
        <dbReference type="ARBA" id="ARBA00009077"/>
    </source>
</evidence>
<dbReference type="PIRSF" id="PIRSF001434">
    <property type="entry name" value="CGS"/>
    <property type="match status" value="1"/>
</dbReference>
<dbReference type="RefSeq" id="WP_340355167.1">
    <property type="nucleotide sequence ID" value="NZ_JBBKZU010000001.1"/>
</dbReference>
<dbReference type="PANTHER" id="PTHR43797:SF2">
    <property type="entry name" value="HOMOCYSTEINE_CYSTEINE SYNTHASE"/>
    <property type="match status" value="1"/>
</dbReference>
<dbReference type="InterPro" id="IPR015421">
    <property type="entry name" value="PyrdxlP-dep_Trfase_major"/>
</dbReference>
<keyword evidence="4 5" id="KW-0663">Pyridoxal phosphate</keyword>
<comment type="caution">
    <text evidence="6">The sequence shown here is derived from an EMBL/GenBank/DDBJ whole genome shotgun (WGS) entry which is preliminary data.</text>
</comment>
<keyword evidence="7" id="KW-1185">Reference proteome</keyword>
<protein>
    <submittedName>
        <fullName evidence="6">Cystathionine gamma-synthase family protein</fullName>
    </submittedName>
</protein>
<dbReference type="InterPro" id="IPR015424">
    <property type="entry name" value="PyrdxlP-dep_Trfase"/>
</dbReference>
<evidence type="ECO:0000313" key="7">
    <source>
        <dbReference type="Proteomes" id="UP001365846"/>
    </source>
</evidence>
<dbReference type="EMBL" id="JBBKZU010000001">
    <property type="protein sequence ID" value="MEJ8809851.1"/>
    <property type="molecule type" value="Genomic_DNA"/>
</dbReference>
<organism evidence="6 7">
    <name type="scientific">Variovorax ureilyticus</name>
    <dbReference type="NCBI Taxonomy" id="1836198"/>
    <lineage>
        <taxon>Bacteria</taxon>
        <taxon>Pseudomonadati</taxon>
        <taxon>Pseudomonadota</taxon>
        <taxon>Betaproteobacteria</taxon>
        <taxon>Burkholderiales</taxon>
        <taxon>Comamonadaceae</taxon>
        <taxon>Variovorax</taxon>
    </lineage>
</organism>
<dbReference type="Gene3D" id="3.40.640.10">
    <property type="entry name" value="Type I PLP-dependent aspartate aminotransferase-like (Major domain)"/>
    <property type="match status" value="1"/>
</dbReference>
<name>A0ABU8V960_9BURK</name>
<evidence type="ECO:0000313" key="6">
    <source>
        <dbReference type="EMBL" id="MEJ8809851.1"/>
    </source>
</evidence>
<dbReference type="InterPro" id="IPR015422">
    <property type="entry name" value="PyrdxlP-dep_Trfase_small"/>
</dbReference>
<comment type="similarity">
    <text evidence="2 5">Belongs to the trans-sulfuration enzymes family.</text>
</comment>
<comment type="cofactor">
    <cofactor evidence="1 5">
        <name>pyridoxal 5'-phosphate</name>
        <dbReference type="ChEBI" id="CHEBI:597326"/>
    </cofactor>
</comment>
<dbReference type="SUPFAM" id="SSF53383">
    <property type="entry name" value="PLP-dependent transferases"/>
    <property type="match status" value="1"/>
</dbReference>
<dbReference type="InterPro" id="IPR000277">
    <property type="entry name" value="Cys/Met-Metab_PyrdxlP-dep_enz"/>
</dbReference>
<dbReference type="Proteomes" id="UP001365846">
    <property type="component" value="Unassembled WGS sequence"/>
</dbReference>
<dbReference type="PANTHER" id="PTHR43797">
    <property type="entry name" value="HOMOCYSTEINE/CYSTEINE SYNTHASE"/>
    <property type="match status" value="1"/>
</dbReference>
<dbReference type="NCBIfam" id="NF004609">
    <property type="entry name" value="PRK05939.1"/>
    <property type="match status" value="1"/>
</dbReference>
<accession>A0ABU8V960</accession>
<dbReference type="InterPro" id="IPR006235">
    <property type="entry name" value="OAc-hSer/O-AcSer_sulfhydrylase"/>
</dbReference>
<evidence type="ECO:0000256" key="1">
    <source>
        <dbReference type="ARBA" id="ARBA00001933"/>
    </source>
</evidence>
<gene>
    <name evidence="6" type="ORF">WKW77_02150</name>
</gene>
<evidence type="ECO:0000256" key="4">
    <source>
        <dbReference type="ARBA" id="ARBA00022898"/>
    </source>
</evidence>
<dbReference type="Pfam" id="PF01053">
    <property type="entry name" value="Cys_Met_Meta_PP"/>
    <property type="match status" value="1"/>
</dbReference>
<evidence type="ECO:0000256" key="3">
    <source>
        <dbReference type="ARBA" id="ARBA00022679"/>
    </source>
</evidence>
<evidence type="ECO:0000256" key="5">
    <source>
        <dbReference type="RuleBase" id="RU362118"/>
    </source>
</evidence>
<dbReference type="Gene3D" id="3.90.1150.10">
    <property type="entry name" value="Aspartate Aminotransferase, domain 1"/>
    <property type="match status" value="1"/>
</dbReference>
<proteinExistence type="inferred from homology"/>
<sequence>MGNAEDKKGPLPASATVHADRRFGVEHGGIHKPIHTSVQYGFDRVEDLIGVFQGTFKGGFNYARQGTPTSAALENKITLLEGGIGTVSFSTGMAALTAIFLTLLRAGDHMVSSQFVFGNTNSLFGTMGDLGIAVSKVDACAVDNVRAALRPNTRMVFVETVANPGTQIPDLEAIGDLCRERGMLYVVDNTITSPALFQPKTVGAGLVVNSLTKTIAGHGAALGGAVTDTGLFDWAAYPNISPSYRSVDPRQQGLQQLRKKALRDMGATLSPEQAHRISLGAETLALRVAQTSATALSLARFLQSHPAVAAVHYPMLESHPQHAMAMRHFKAGSWLMAFELREGLDMQATLNRLQLPIKATGLGDNRTLIIPVAPTIFWEAGPAVRAQMGIADGLVRVSVGLEAADELIADFGQALA</sequence>
<keyword evidence="3" id="KW-0808">Transferase</keyword>